<name>A0A026WIM2_OOCBI</name>
<dbReference type="PROSITE" id="PS00036">
    <property type="entry name" value="BZIP_BASIC"/>
    <property type="match status" value="1"/>
</dbReference>
<evidence type="ECO:0000256" key="4">
    <source>
        <dbReference type="ARBA" id="ARBA00023163"/>
    </source>
</evidence>
<dbReference type="GO" id="GO:0000977">
    <property type="term" value="F:RNA polymerase II transcription regulatory region sequence-specific DNA binding"/>
    <property type="evidence" value="ECO:0007669"/>
    <property type="project" value="TreeGrafter"/>
</dbReference>
<reference evidence="10 12" key="1">
    <citation type="journal article" date="2014" name="Curr. Biol.">
        <title>The genome of the clonal raider ant Cerapachys biroi.</title>
        <authorList>
            <person name="Oxley P.R."/>
            <person name="Ji L."/>
            <person name="Fetter-Pruneda I."/>
            <person name="McKenzie S.K."/>
            <person name="Li C."/>
            <person name="Hu H."/>
            <person name="Zhang G."/>
            <person name="Kronauer D.J."/>
        </authorList>
    </citation>
    <scope>NUCLEOTIDE SEQUENCE [LARGE SCALE GENOMIC DNA]</scope>
</reference>
<dbReference type="GO" id="GO:0005634">
    <property type="term" value="C:nucleus"/>
    <property type="evidence" value="ECO:0007669"/>
    <property type="project" value="TreeGrafter"/>
</dbReference>
<organism evidence="10 12">
    <name type="scientific">Ooceraea biroi</name>
    <name type="common">Clonal raider ant</name>
    <name type="synonym">Cerapachys biroi</name>
    <dbReference type="NCBI Taxonomy" id="2015173"/>
    <lineage>
        <taxon>Eukaryota</taxon>
        <taxon>Metazoa</taxon>
        <taxon>Ecdysozoa</taxon>
        <taxon>Arthropoda</taxon>
        <taxon>Hexapoda</taxon>
        <taxon>Insecta</taxon>
        <taxon>Pterygota</taxon>
        <taxon>Neoptera</taxon>
        <taxon>Endopterygota</taxon>
        <taxon>Hymenoptera</taxon>
        <taxon>Apocrita</taxon>
        <taxon>Aculeata</taxon>
        <taxon>Formicoidea</taxon>
        <taxon>Formicidae</taxon>
        <taxon>Dorylinae</taxon>
        <taxon>Ooceraea</taxon>
    </lineage>
</organism>
<keyword evidence="5" id="KW-0539">Nucleus</keyword>
<dbReference type="OMA" id="VGIQECV"/>
<reference evidence="11" key="2">
    <citation type="journal article" date="2018" name="Genome Res.">
        <title>The genomic architecture and molecular evolution of ant odorant receptors.</title>
        <authorList>
            <person name="McKenzie S.K."/>
            <person name="Kronauer D.J.C."/>
        </authorList>
    </citation>
    <scope>NUCLEOTIDE SEQUENCE [LARGE SCALE GENOMIC DNA]</scope>
    <source>
        <strain evidence="11">Clonal line C1</strain>
    </source>
</reference>
<protein>
    <recommendedName>
        <fullName evidence="6">X-box-binding protein 1</fullName>
    </recommendedName>
</protein>
<keyword evidence="3" id="KW-0238">DNA-binding</keyword>
<dbReference type="InterPro" id="IPR046347">
    <property type="entry name" value="bZIP_sf"/>
</dbReference>
<evidence type="ECO:0000256" key="2">
    <source>
        <dbReference type="ARBA" id="ARBA00023015"/>
    </source>
</evidence>
<feature type="region of interest" description="Disordered" evidence="8">
    <location>
        <begin position="473"/>
        <end position="508"/>
    </location>
</feature>
<dbReference type="Proteomes" id="UP000279307">
    <property type="component" value="Chromosome 12"/>
</dbReference>
<dbReference type="Gene3D" id="1.20.5.170">
    <property type="match status" value="1"/>
</dbReference>
<evidence type="ECO:0000256" key="5">
    <source>
        <dbReference type="ARBA" id="ARBA00023242"/>
    </source>
</evidence>
<dbReference type="PANTHER" id="PTHR46542">
    <property type="entry name" value="X-BOX BINDING PROTEIN 1"/>
    <property type="match status" value="1"/>
</dbReference>
<gene>
    <name evidence="11" type="ORF">DMN91_012132</name>
    <name evidence="10" type="ORF">X777_03998</name>
</gene>
<evidence type="ECO:0000256" key="1">
    <source>
        <dbReference type="ARBA" id="ARBA00022843"/>
    </source>
</evidence>
<dbReference type="InterPro" id="IPR052470">
    <property type="entry name" value="ER_Stress-Reg_TF"/>
</dbReference>
<evidence type="ECO:0000256" key="3">
    <source>
        <dbReference type="ARBA" id="ARBA00023125"/>
    </source>
</evidence>
<feature type="coiled-coil region" evidence="7">
    <location>
        <begin position="99"/>
        <end position="140"/>
    </location>
</feature>
<keyword evidence="7" id="KW-0175">Coiled coil</keyword>
<dbReference type="EMBL" id="QOIP01000012">
    <property type="protein sequence ID" value="RLU16372.1"/>
    <property type="molecule type" value="Genomic_DNA"/>
</dbReference>
<keyword evidence="12" id="KW-1185">Reference proteome</keyword>
<dbReference type="AlphaFoldDB" id="A0A026WIM2"/>
<dbReference type="Pfam" id="PF00170">
    <property type="entry name" value="bZIP_1"/>
    <property type="match status" value="1"/>
</dbReference>
<keyword evidence="4" id="KW-0804">Transcription</keyword>
<keyword evidence="2" id="KW-0805">Transcription regulation</keyword>
<dbReference type="CDD" id="cd14691">
    <property type="entry name" value="bZIP_XBP1"/>
    <property type="match status" value="1"/>
</dbReference>
<dbReference type="SMART" id="SM00338">
    <property type="entry name" value="BRLZ"/>
    <property type="match status" value="1"/>
</dbReference>
<evidence type="ECO:0000313" key="11">
    <source>
        <dbReference type="EMBL" id="RLU16372.1"/>
    </source>
</evidence>
<dbReference type="PROSITE" id="PS50217">
    <property type="entry name" value="BZIP"/>
    <property type="match status" value="1"/>
</dbReference>
<evidence type="ECO:0000256" key="7">
    <source>
        <dbReference type="SAM" id="Coils"/>
    </source>
</evidence>
<evidence type="ECO:0000313" key="12">
    <source>
        <dbReference type="Proteomes" id="UP000053097"/>
    </source>
</evidence>
<reference evidence="11" key="3">
    <citation type="submission" date="2018-07" db="EMBL/GenBank/DDBJ databases">
        <authorList>
            <person name="Mckenzie S.K."/>
            <person name="Kronauer D.J.C."/>
        </authorList>
    </citation>
    <scope>NUCLEOTIDE SEQUENCE</scope>
    <source>
        <strain evidence="11">Clonal line C1</strain>
    </source>
</reference>
<evidence type="ECO:0000313" key="10">
    <source>
        <dbReference type="EMBL" id="EZA55823.1"/>
    </source>
</evidence>
<dbReference type="STRING" id="2015173.A0A026WIM2"/>
<dbReference type="InterPro" id="IPR004827">
    <property type="entry name" value="bZIP"/>
</dbReference>
<sequence length="526" mass="58028">MSSVKSVIITLPKGLPKALPANELTRNALSKLSFTTSILADKARMEVRKVTSVRQQEESHDGDVTVIMKPSETCVRGKKRRLDHLTWEEKLQRKKLKNRVAAQTSRDRKKAKLDELEDTVRTLKERNELLTQECAMLKVQNDTLLTETKRLRKERDTRIGEQQYCSMCQARVSCAVPLLGSAVSPNDPLPQGGTAQPASCLTLTPGATVLLKILTLYLLWRNCLATSRATTTSSDSKNWPKAFCEKLPPRFKQILIDQMNNRHLRRFTLAERPGRFIHFVCNRLCYPVVPSLMTYRLCFTPQVSVKEDPVKESDHSEAMVGQASENVETDRAGRGVGNGAAYVCDASSWHPTAGAVCGPADAAVTTTTTTTTPPSPPIKTEVEIKQESEPTLDMETLYGTYDMATNSITIIYPGEENGVGIQECVQEVVSSSADSTSSAAGHLNPSSLQSLDYMTQFSLHAYPDTISDAMNDVHSDSGASASAKLDYSSSQSDVGYESYDSPDSRQSNDLADLWHESFTELFPMLA</sequence>
<dbReference type="SUPFAM" id="SSF57959">
    <property type="entry name" value="Leucine zipper domain"/>
    <property type="match status" value="1"/>
</dbReference>
<evidence type="ECO:0000256" key="8">
    <source>
        <dbReference type="SAM" id="MobiDB-lite"/>
    </source>
</evidence>
<dbReference type="OrthoDB" id="20960at2759"/>
<accession>A0A026WIM2</accession>
<proteinExistence type="predicted"/>
<feature type="domain" description="BZIP" evidence="9">
    <location>
        <begin position="88"/>
        <end position="151"/>
    </location>
</feature>
<dbReference type="PANTHER" id="PTHR46542:SF1">
    <property type="entry name" value="X-BOX BINDING PROTEIN 1"/>
    <property type="match status" value="1"/>
</dbReference>
<dbReference type="Proteomes" id="UP000053097">
    <property type="component" value="Unassembled WGS sequence"/>
</dbReference>
<dbReference type="EMBL" id="KK107185">
    <property type="protein sequence ID" value="EZA55823.1"/>
    <property type="molecule type" value="Genomic_DNA"/>
</dbReference>
<evidence type="ECO:0000259" key="9">
    <source>
        <dbReference type="PROSITE" id="PS50217"/>
    </source>
</evidence>
<keyword evidence="1" id="KW-0832">Ubl conjugation</keyword>
<dbReference type="GO" id="GO:0000981">
    <property type="term" value="F:DNA-binding transcription factor activity, RNA polymerase II-specific"/>
    <property type="evidence" value="ECO:0007669"/>
    <property type="project" value="TreeGrafter"/>
</dbReference>
<evidence type="ECO:0000256" key="6">
    <source>
        <dbReference type="ARBA" id="ARBA00040165"/>
    </source>
</evidence>